<evidence type="ECO:0000256" key="1">
    <source>
        <dbReference type="SAM" id="Phobius"/>
    </source>
</evidence>
<keyword evidence="1" id="KW-0472">Membrane</keyword>
<sequence length="352" mass="39028">MLSESDVLNAVQRRVQEQAATSELALPDTVEITWLSLLEGETVRCIETRKEGRREHFGSIDLSSRPVYDVLSDYHVAPPKSPEERLTLKLVRRGTAADESCSCSNGKVSCPRCSGRGDLLCEETMICPACRGVDSCLRCDITETKNRKLPEGRGSVDERGLCRRCGERDVACTTCYGRRRVTCSQCGGRGLRSCPDCNRAGTQDHDKCKGAGRIVTWTEGIVSRTPEKDTVRKPEAGVPDRVRKAAHESGHWHTMRLNDDQPVPTEATSEFRRAVQPYLTPSKGEIARQATFQHLKLARVVASQHPHRVYYVIPTASSPRVVILPSQRRLWQIAAAVLGALVVLITLLQLLS</sequence>
<organism evidence="2 3">
    <name type="scientific">Streptomyces macrolidinus</name>
    <dbReference type="NCBI Taxonomy" id="2952607"/>
    <lineage>
        <taxon>Bacteria</taxon>
        <taxon>Bacillati</taxon>
        <taxon>Actinomycetota</taxon>
        <taxon>Actinomycetes</taxon>
        <taxon>Kitasatosporales</taxon>
        <taxon>Streptomycetaceae</taxon>
        <taxon>Streptomyces</taxon>
    </lineage>
</organism>
<gene>
    <name evidence="2" type="ORF">NGF19_23710</name>
</gene>
<evidence type="ECO:0000313" key="2">
    <source>
        <dbReference type="EMBL" id="MCN9243751.1"/>
    </source>
</evidence>
<name>A0ABT0ZJL8_9ACTN</name>
<evidence type="ECO:0000313" key="3">
    <source>
        <dbReference type="Proteomes" id="UP001523219"/>
    </source>
</evidence>
<protein>
    <submittedName>
        <fullName evidence="2">Uncharacterized protein</fullName>
    </submittedName>
</protein>
<dbReference type="EMBL" id="JAMWMR010000025">
    <property type="protein sequence ID" value="MCN9243751.1"/>
    <property type="molecule type" value="Genomic_DNA"/>
</dbReference>
<accession>A0ABT0ZJL8</accession>
<proteinExistence type="predicted"/>
<comment type="caution">
    <text evidence="2">The sequence shown here is derived from an EMBL/GenBank/DDBJ whole genome shotgun (WGS) entry which is preliminary data.</text>
</comment>
<keyword evidence="1" id="KW-1133">Transmembrane helix</keyword>
<dbReference type="Proteomes" id="UP001523219">
    <property type="component" value="Unassembled WGS sequence"/>
</dbReference>
<keyword evidence="3" id="KW-1185">Reference proteome</keyword>
<dbReference type="RefSeq" id="WP_252427303.1">
    <property type="nucleotide sequence ID" value="NZ_JAMWMR010000025.1"/>
</dbReference>
<keyword evidence="1" id="KW-0812">Transmembrane</keyword>
<reference evidence="2 3" key="1">
    <citation type="submission" date="2022-05" db="EMBL/GenBank/DDBJ databases">
        <title>Streptomyces sp. nov. RY43-2 isolated from soil of a peat swamp forest.</title>
        <authorList>
            <person name="Kanchanasin P."/>
            <person name="Tanasupawat S."/>
            <person name="Phongsopitanun W."/>
        </authorList>
    </citation>
    <scope>NUCLEOTIDE SEQUENCE [LARGE SCALE GENOMIC DNA]</scope>
    <source>
        <strain evidence="2 3">RY43-2</strain>
    </source>
</reference>
<feature type="transmembrane region" description="Helical" evidence="1">
    <location>
        <begin position="330"/>
        <end position="351"/>
    </location>
</feature>